<evidence type="ECO:0000313" key="1">
    <source>
        <dbReference type="EMBL" id="CAG9534820.1"/>
    </source>
</evidence>
<dbReference type="EMBL" id="CAKAEH010001333">
    <property type="protein sequence ID" value="CAG9534820.1"/>
    <property type="molecule type" value="Genomic_DNA"/>
</dbReference>
<reference evidence="1" key="1">
    <citation type="submission" date="2021-09" db="EMBL/GenBank/DDBJ databases">
        <authorList>
            <consortium name="Pathogen Informatics"/>
        </authorList>
    </citation>
    <scope>NUCLEOTIDE SEQUENCE</scope>
</reference>
<name>A0A8J2QA58_9BILA</name>
<protein>
    <submittedName>
        <fullName evidence="1">Uncharacterized protein</fullName>
    </submittedName>
</protein>
<accession>A0A8J2QA58</accession>
<keyword evidence="2" id="KW-1185">Reference proteome</keyword>
<dbReference type="AlphaFoldDB" id="A0A8J2QA58"/>
<evidence type="ECO:0000313" key="2">
    <source>
        <dbReference type="Proteomes" id="UP000746747"/>
    </source>
</evidence>
<dbReference type="Proteomes" id="UP000746747">
    <property type="component" value="Unassembled WGS sequence"/>
</dbReference>
<gene>
    <name evidence="1" type="ORF">CJOHNSTONI_LOCUS4921</name>
</gene>
<organism evidence="1 2">
    <name type="scientific">Cercopithifilaria johnstoni</name>
    <dbReference type="NCBI Taxonomy" id="2874296"/>
    <lineage>
        <taxon>Eukaryota</taxon>
        <taxon>Metazoa</taxon>
        <taxon>Ecdysozoa</taxon>
        <taxon>Nematoda</taxon>
        <taxon>Chromadorea</taxon>
        <taxon>Rhabditida</taxon>
        <taxon>Spirurina</taxon>
        <taxon>Spiruromorpha</taxon>
        <taxon>Filarioidea</taxon>
        <taxon>Onchocercidae</taxon>
        <taxon>Cercopithifilaria</taxon>
    </lineage>
</organism>
<comment type="caution">
    <text evidence="1">The sequence shown here is derived from an EMBL/GenBank/DDBJ whole genome shotgun (WGS) entry which is preliminary data.</text>
</comment>
<proteinExistence type="predicted"/>
<sequence>MMGPAECDKAYQSSPTICSDVVTYYVRLKTAEQVRGRAWAIIDWVLVTRGFLCIAMTAIDLLHFCPTAYLERTRVWYSTIYPINNCSPEGCRGIHIHIHRRNCIDVLYTLEEFGISMNFEERKGQGFAKDNRDVYIFWPREDAT</sequence>